<protein>
    <submittedName>
        <fullName evidence="1">Uncharacterized protein</fullName>
    </submittedName>
</protein>
<accession>A0A820PAQ5</accession>
<organism evidence="1 2">
    <name type="scientific">Adineta steineri</name>
    <dbReference type="NCBI Taxonomy" id="433720"/>
    <lineage>
        <taxon>Eukaryota</taxon>
        <taxon>Metazoa</taxon>
        <taxon>Spiralia</taxon>
        <taxon>Gnathifera</taxon>
        <taxon>Rotifera</taxon>
        <taxon>Eurotatoria</taxon>
        <taxon>Bdelloidea</taxon>
        <taxon>Adinetida</taxon>
        <taxon>Adinetidae</taxon>
        <taxon>Adineta</taxon>
    </lineage>
</organism>
<dbReference type="InterPro" id="IPR036705">
    <property type="entry name" value="Ribosyl_crysJ1_sf"/>
</dbReference>
<evidence type="ECO:0000313" key="2">
    <source>
        <dbReference type="Proteomes" id="UP000663881"/>
    </source>
</evidence>
<comment type="caution">
    <text evidence="1">The sequence shown here is derived from an EMBL/GenBank/DDBJ whole genome shotgun (WGS) entry which is preliminary data.</text>
</comment>
<dbReference type="Gene3D" id="1.10.4080.10">
    <property type="entry name" value="ADP-ribosylation/Crystallin J1"/>
    <property type="match status" value="1"/>
</dbReference>
<reference evidence="1" key="1">
    <citation type="submission" date="2021-02" db="EMBL/GenBank/DDBJ databases">
        <authorList>
            <person name="Nowell W R."/>
        </authorList>
    </citation>
    <scope>NUCLEOTIDE SEQUENCE</scope>
</reference>
<dbReference type="AlphaFoldDB" id="A0A820PAQ5"/>
<sequence length="99" mass="11142">KRWLELQFRTENTVTRIHELDNQLTYPPAGKAQKDILDRVLGSLQGLAMGDALGAHVEFRPYHFLEKNPVEDLHSGGTWGLNKGEVTSTHINSLVFCVN</sequence>
<proteinExistence type="predicted"/>
<dbReference type="InterPro" id="IPR005502">
    <property type="entry name" value="Ribosyl_crysJ1"/>
</dbReference>
<name>A0A820PAQ5_9BILA</name>
<gene>
    <name evidence="1" type="ORF">OKA104_LOCUS51540</name>
</gene>
<evidence type="ECO:0000313" key="1">
    <source>
        <dbReference type="EMBL" id="CAF4403673.1"/>
    </source>
</evidence>
<dbReference type="SUPFAM" id="SSF101478">
    <property type="entry name" value="ADP-ribosylglycohydrolase"/>
    <property type="match status" value="1"/>
</dbReference>
<dbReference type="Proteomes" id="UP000663881">
    <property type="component" value="Unassembled WGS sequence"/>
</dbReference>
<feature type="non-terminal residue" evidence="1">
    <location>
        <position position="1"/>
    </location>
</feature>
<dbReference type="Pfam" id="PF03747">
    <property type="entry name" value="ADP_ribosyl_GH"/>
    <property type="match status" value="1"/>
</dbReference>
<dbReference type="EMBL" id="CAJOAY010028131">
    <property type="protein sequence ID" value="CAF4403673.1"/>
    <property type="molecule type" value="Genomic_DNA"/>
</dbReference>